<protein>
    <submittedName>
        <fullName evidence="1">Uncharacterized protein</fullName>
    </submittedName>
</protein>
<dbReference type="AlphaFoldDB" id="A0A6M8B5J7"/>
<keyword evidence="2" id="KW-1185">Reference proteome</keyword>
<dbReference type="KEGG" id="theu:HPC62_05605"/>
<sequence length="90" mass="10384">MNRLAKFGIPIESLNLMAQSGCKILSHAEHKDEFWNGLKRTKRFSKTMLWAVKFAGRSAQITPTGPALPEFCRFDEKVRDHRKISISNFF</sequence>
<evidence type="ECO:0000313" key="1">
    <source>
        <dbReference type="EMBL" id="QKD81738.1"/>
    </source>
</evidence>
<reference evidence="1 2" key="1">
    <citation type="submission" date="2020-05" db="EMBL/GenBank/DDBJ databases">
        <title>Complete genome sequence of of a novel Thermoleptolyngbya strain isolated from hot springs of Ganzi, Sichuan China.</title>
        <authorList>
            <person name="Tang J."/>
            <person name="Daroch M."/>
            <person name="Li L."/>
            <person name="Waleron K."/>
            <person name="Waleron M."/>
            <person name="Waleron M."/>
        </authorList>
    </citation>
    <scope>NUCLEOTIDE SEQUENCE [LARGE SCALE GENOMIC DNA]</scope>
    <source>
        <strain evidence="1 2">PKUAC-SCTA183</strain>
    </source>
</reference>
<dbReference type="EMBL" id="CP053661">
    <property type="protein sequence ID" value="QKD81738.1"/>
    <property type="molecule type" value="Genomic_DNA"/>
</dbReference>
<evidence type="ECO:0000313" key="2">
    <source>
        <dbReference type="Proteomes" id="UP000505210"/>
    </source>
</evidence>
<dbReference type="RefSeq" id="WP_172354129.1">
    <property type="nucleotide sequence ID" value="NZ_CP053661.1"/>
</dbReference>
<organism evidence="1 2">
    <name type="scientific">Thermoleptolyngbya sichuanensis A183</name>
    <dbReference type="NCBI Taxonomy" id="2737172"/>
    <lineage>
        <taxon>Bacteria</taxon>
        <taxon>Bacillati</taxon>
        <taxon>Cyanobacteriota</taxon>
        <taxon>Cyanophyceae</taxon>
        <taxon>Oculatellales</taxon>
        <taxon>Oculatellaceae</taxon>
        <taxon>Thermoleptolyngbya</taxon>
        <taxon>Thermoleptolyngbya sichuanensis</taxon>
    </lineage>
</organism>
<dbReference type="Proteomes" id="UP000505210">
    <property type="component" value="Chromosome"/>
</dbReference>
<name>A0A6M8B5J7_9CYAN</name>
<proteinExistence type="predicted"/>
<gene>
    <name evidence="1" type="ORF">HPC62_05605</name>
</gene>
<accession>A0A6M8B5J7</accession>